<evidence type="ECO:0000259" key="3">
    <source>
        <dbReference type="SMART" id="SM00894"/>
    </source>
</evidence>
<keyword evidence="2" id="KW-0472">Membrane</keyword>
<feature type="compositionally biased region" description="Basic and acidic residues" evidence="1">
    <location>
        <begin position="50"/>
        <end position="65"/>
    </location>
</feature>
<feature type="region of interest" description="Disordered" evidence="1">
    <location>
        <begin position="50"/>
        <end position="114"/>
    </location>
</feature>
<reference evidence="4 5" key="1">
    <citation type="submission" date="2016-10" db="EMBL/GenBank/DDBJ databases">
        <authorList>
            <person name="de Groot N.N."/>
        </authorList>
    </citation>
    <scope>NUCLEOTIDE SEQUENCE [LARGE SCALE GENOMIC DNA]</scope>
    <source>
        <strain evidence="4 5">DSM 44993</strain>
    </source>
</reference>
<dbReference type="EMBL" id="FOEF01000013">
    <property type="protein sequence ID" value="SEP49434.1"/>
    <property type="molecule type" value="Genomic_DNA"/>
</dbReference>
<evidence type="ECO:0000256" key="2">
    <source>
        <dbReference type="SAM" id="Phobius"/>
    </source>
</evidence>
<dbReference type="Pfam" id="PF05901">
    <property type="entry name" value="Excalibur"/>
    <property type="match status" value="1"/>
</dbReference>
<dbReference type="SMART" id="SM00894">
    <property type="entry name" value="Excalibur"/>
    <property type="match status" value="1"/>
</dbReference>
<dbReference type="InterPro" id="IPR008613">
    <property type="entry name" value="Excalibur_Ca-bd_domain"/>
</dbReference>
<dbReference type="OrthoDB" id="5681216at2"/>
<keyword evidence="5" id="KW-1185">Reference proteome</keyword>
<organism evidence="4 5">
    <name type="scientific">Amycolatopsis saalfeldensis</name>
    <dbReference type="NCBI Taxonomy" id="394193"/>
    <lineage>
        <taxon>Bacteria</taxon>
        <taxon>Bacillati</taxon>
        <taxon>Actinomycetota</taxon>
        <taxon>Actinomycetes</taxon>
        <taxon>Pseudonocardiales</taxon>
        <taxon>Pseudonocardiaceae</taxon>
        <taxon>Amycolatopsis</taxon>
    </lineage>
</organism>
<protein>
    <submittedName>
        <fullName evidence="4">Excalibur calcium-binding domain-containing protein</fullName>
    </submittedName>
</protein>
<feature type="transmembrane region" description="Helical" evidence="2">
    <location>
        <begin position="138"/>
        <end position="158"/>
    </location>
</feature>
<dbReference type="RefSeq" id="WP_091621370.1">
    <property type="nucleotide sequence ID" value="NZ_FOEF01000013.1"/>
</dbReference>
<evidence type="ECO:0000256" key="1">
    <source>
        <dbReference type="SAM" id="MobiDB-lite"/>
    </source>
</evidence>
<keyword evidence="2" id="KW-1133">Transmembrane helix</keyword>
<evidence type="ECO:0000313" key="4">
    <source>
        <dbReference type="EMBL" id="SEP49434.1"/>
    </source>
</evidence>
<sequence>MSSFRRAFGLVGVVAGFILIAPVQLAFAQVGDKNCSDFTYQEDAQAVLDQDKSDPNGLDADHDGIACESLPHRPTQSSTPTSSQNPSEGGSATSVTIPETSTTTSTRTPVKTEPQVKVKPVGGVATGGGEPDETGGGLLIGAGVLLAAGASGGMVLYLRRRPS</sequence>
<name>A0A1H8YB01_9PSEU</name>
<feature type="domain" description="Excalibur calcium-binding" evidence="3">
    <location>
        <begin position="31"/>
        <end position="68"/>
    </location>
</feature>
<dbReference type="AlphaFoldDB" id="A0A1H8YB01"/>
<feature type="compositionally biased region" description="Low complexity" evidence="1">
    <location>
        <begin position="74"/>
        <end position="113"/>
    </location>
</feature>
<accession>A0A1H8YB01</accession>
<keyword evidence="2" id="KW-0812">Transmembrane</keyword>
<gene>
    <name evidence="4" type="ORF">SAMN04489732_11351</name>
</gene>
<evidence type="ECO:0000313" key="5">
    <source>
        <dbReference type="Proteomes" id="UP000198582"/>
    </source>
</evidence>
<dbReference type="STRING" id="394193.SAMN04489732_11351"/>
<proteinExistence type="predicted"/>
<dbReference type="Proteomes" id="UP000198582">
    <property type="component" value="Unassembled WGS sequence"/>
</dbReference>